<keyword evidence="2" id="KW-0813">Transport</keyword>
<gene>
    <name evidence="8" type="ORF">MCYG_03803</name>
</gene>
<dbReference type="InterPro" id="IPR059141">
    <property type="entry name" value="Beta-prop_Nup120_160"/>
</dbReference>
<dbReference type="eggNOG" id="KOG4521">
    <property type="taxonomic scope" value="Eukaryota"/>
</dbReference>
<feature type="compositionally biased region" description="Polar residues" evidence="4">
    <location>
        <begin position="1203"/>
        <end position="1212"/>
    </location>
</feature>
<feature type="compositionally biased region" description="Low complexity" evidence="4">
    <location>
        <begin position="1246"/>
        <end position="1255"/>
    </location>
</feature>
<sequence>MLITHRGTKVDIGPNTSHPTVTVTIKSHGAQHRAKFSTSTSSNAHDDTIRDEDAFAKRFLTSQSSIYFRKRKTYPRCFFWRVIEDGTCLELRAVDLTKSSQDHHEANVAIRLEFEDTIVPHGVALADLEGHESLNVFVMLRSKQLYTFTLRPEYFRKPELIDENINDWCKTCSPAPLGFSFPHRLYAASPYELFISLDSGSLLRLTRKVGDDGSHWFPVTFDEKSWSFSLRGLVKWNGDQTVQYDGRFLDPNTPNAVATTSDQAFVFVVSLNHTLKVWNLASQKLVGSKDLLNRNSQSQDTGSLTLNPDESAFIRVFTAERATEGSMYYVVTYSPQDDGQFKFWAVGGGMTGQLVIEDLFPDTKLQPADPDPSGSVFWNVADFQIKSMDEGRNMALWVLWKSHNSYRLYSIHFDLVDLAKVWNNNWTMTAFTFPGSSAPPSPIRSDTTDTQEKWIEYIFAPGRYSTEIIRTALAIYQDAMKLKHTRSMNSNSMSSSLQQDVSTAITQSVTLRQLPGAEMDFSKYYRDLEARWQQFWQIVEDINKKTQEAISLAYDTFSDLPWLIFSGGSAIIRECDSTELILHNDGETLGNGIGVLESCWPHRNIPRELRDFPGQSASLANLAMAFRKLFPQELSESSRTAMDNEVFSEPSLSAAERVEAFHSSCGFADHITEELFEAGCANIEESIGYKGLTNEIFFSVIDTLPLSFPGKDSELQSTAFGRHAITYGALEVLIQSRQLIHDLLLFAVFVETEVNLEAENTQFDGPMIFSTLVDLLKEYELMIWLGTNVRYRQRKNRSDSAPVRPDPRGCGYNHCSTVLEDLFAIHIKPQPAAGVPQMYSITQQIQDVISWVTRQGEVSFSNVLVFIQCDLLASDNLELASDFMRFQPNTAWATYVKGRLYLAKSDFDTAAIYFQKAAYLLSYGKAVGNLHEMSSNLLDIVSVDSFYNGLPRYFQHVVSLFELARAFIHVADFANLALQALGSSPKKNETDLEHKNLRSDLLSRLFHASLKTCRFDDAYSALARYTDLALQKSALTSLTTTILTAYGSGTAGLQKVLRLPLSLTPHLCSHVDDILSSLASKQSLLGSSSNQAVPLNTWQGSQNIPEYHHVLKAYRIARNDIRGAAEISYQTVNRLRDLRDRPAASRVKFITPDDASNDLNEDDIESRELRNELLSLINLLACMEKNEAYIVVEQFDPNANWRDSMSTLSRPRSSMEDPFTTSHSSAKNPFSQSLDLPDSPTAQHNSVLSRSSSSLKNTHAKRTVITLEDLRKEYQSELDRVSRIRSGDWEFGVVEDLEMAGV</sequence>
<dbReference type="InterPro" id="IPR011044">
    <property type="entry name" value="Quino_amine_DH_bsu"/>
</dbReference>
<dbReference type="STRING" id="554155.C5FJX3"/>
<dbReference type="SUPFAM" id="SSF50969">
    <property type="entry name" value="YVTN repeat-like/Quinoprotein amine dehydrogenase"/>
    <property type="match status" value="1"/>
</dbReference>
<evidence type="ECO:0000256" key="1">
    <source>
        <dbReference type="ARBA" id="ARBA00004123"/>
    </source>
</evidence>
<dbReference type="Pfam" id="PF23300">
    <property type="entry name" value="HEAT_Nup120"/>
    <property type="match status" value="1"/>
</dbReference>
<dbReference type="PANTHER" id="PTHR21286:SF0">
    <property type="entry name" value="NUCLEAR PORE COMPLEX PROTEIN NUP160"/>
    <property type="match status" value="1"/>
</dbReference>
<protein>
    <recommendedName>
        <fullName evidence="10">Nuclear pore complex protein An-Nup120</fullName>
    </recommendedName>
</protein>
<dbReference type="VEuPathDB" id="FungiDB:MCYG_03803"/>
<evidence type="ECO:0000259" key="7">
    <source>
        <dbReference type="Pfam" id="PF23300"/>
    </source>
</evidence>
<proteinExistence type="predicted"/>
<keyword evidence="3" id="KW-0539">Nucleus</keyword>
<dbReference type="Proteomes" id="UP000002035">
    <property type="component" value="Unassembled WGS sequence"/>
</dbReference>
<dbReference type="Pfam" id="PF21486">
    <property type="entry name" value="NUP120_helical"/>
    <property type="match status" value="1"/>
</dbReference>
<feature type="compositionally biased region" description="Polar residues" evidence="4">
    <location>
        <begin position="1219"/>
        <end position="1245"/>
    </location>
</feature>
<organism evidence="8 9">
    <name type="scientific">Arthroderma otae (strain ATCC MYA-4605 / CBS 113480)</name>
    <name type="common">Microsporum canis</name>
    <dbReference type="NCBI Taxonomy" id="554155"/>
    <lineage>
        <taxon>Eukaryota</taxon>
        <taxon>Fungi</taxon>
        <taxon>Dikarya</taxon>
        <taxon>Ascomycota</taxon>
        <taxon>Pezizomycotina</taxon>
        <taxon>Eurotiomycetes</taxon>
        <taxon>Eurotiomycetidae</taxon>
        <taxon>Onygenales</taxon>
        <taxon>Arthrodermataceae</taxon>
        <taxon>Microsporum</taxon>
    </lineage>
</organism>
<reference evidence="9" key="1">
    <citation type="journal article" date="2012" name="MBio">
        <title>Comparative genome analysis of Trichophyton rubrum and related dermatophytes reveals candidate genes involved in infection.</title>
        <authorList>
            <person name="Martinez D.A."/>
            <person name="Oliver B.G."/>
            <person name="Graeser Y."/>
            <person name="Goldberg J.M."/>
            <person name="Li W."/>
            <person name="Martinez-Rossi N.M."/>
            <person name="Monod M."/>
            <person name="Shelest E."/>
            <person name="Barton R.C."/>
            <person name="Birch E."/>
            <person name="Brakhage A.A."/>
            <person name="Chen Z."/>
            <person name="Gurr S.J."/>
            <person name="Heiman D."/>
            <person name="Heitman J."/>
            <person name="Kosti I."/>
            <person name="Rossi A."/>
            <person name="Saif S."/>
            <person name="Samalova M."/>
            <person name="Saunders C.W."/>
            <person name="Shea T."/>
            <person name="Summerbell R.C."/>
            <person name="Xu J."/>
            <person name="Young S."/>
            <person name="Zeng Q."/>
            <person name="Birren B.W."/>
            <person name="Cuomo C.A."/>
            <person name="White T.C."/>
        </authorList>
    </citation>
    <scope>NUCLEOTIDE SEQUENCE [LARGE SCALE GENOMIC DNA]</scope>
    <source>
        <strain evidence="9">ATCC MYA-4605 / CBS 113480</strain>
    </source>
</reference>
<keyword evidence="9" id="KW-1185">Reference proteome</keyword>
<dbReference type="OrthoDB" id="67716at2759"/>
<dbReference type="InterPro" id="IPR056548">
    <property type="entry name" value="HEAT_Nup120"/>
</dbReference>
<evidence type="ECO:0000259" key="5">
    <source>
        <dbReference type="Pfam" id="PF11715"/>
    </source>
</evidence>
<feature type="region of interest" description="Disordered" evidence="4">
    <location>
        <begin position="1203"/>
        <end position="1255"/>
    </location>
</feature>
<dbReference type="HOGENOM" id="CLU_003258_0_0_1"/>
<dbReference type="GeneID" id="9229621"/>
<feature type="domain" description="Nucleoporin Nup120 helical" evidence="6">
    <location>
        <begin position="643"/>
        <end position="772"/>
    </location>
</feature>
<dbReference type="Pfam" id="PF11715">
    <property type="entry name" value="Beta-prop_Nup120_160"/>
    <property type="match status" value="1"/>
</dbReference>
<dbReference type="EMBL" id="DS995703">
    <property type="protein sequence ID" value="EEQ30984.1"/>
    <property type="molecule type" value="Genomic_DNA"/>
</dbReference>
<accession>C5FJX3</accession>
<evidence type="ECO:0000313" key="8">
    <source>
        <dbReference type="EMBL" id="EEQ30984.1"/>
    </source>
</evidence>
<evidence type="ECO:0000256" key="4">
    <source>
        <dbReference type="SAM" id="MobiDB-lite"/>
    </source>
</evidence>
<feature type="domain" description="Nucleoporin nup120-like HEAT repeat" evidence="7">
    <location>
        <begin position="867"/>
        <end position="1043"/>
    </location>
</feature>
<dbReference type="OMA" id="MDFTRYR"/>
<evidence type="ECO:0000259" key="6">
    <source>
        <dbReference type="Pfam" id="PF21486"/>
    </source>
</evidence>
<name>C5FJX3_ARTOC</name>
<dbReference type="GO" id="GO:0005643">
    <property type="term" value="C:nuclear pore"/>
    <property type="evidence" value="ECO:0007669"/>
    <property type="project" value="UniProtKB-ARBA"/>
</dbReference>
<dbReference type="RefSeq" id="XP_002848297.1">
    <property type="nucleotide sequence ID" value="XM_002848251.1"/>
</dbReference>
<dbReference type="InterPro" id="IPR048884">
    <property type="entry name" value="Nup120_helical"/>
</dbReference>
<feature type="domain" description="Nucleoporin Nup120/160 beta-propeller" evidence="5">
    <location>
        <begin position="76"/>
        <end position="579"/>
    </location>
</feature>
<dbReference type="GO" id="GO:0017056">
    <property type="term" value="F:structural constituent of nuclear pore"/>
    <property type="evidence" value="ECO:0007669"/>
    <property type="project" value="TreeGrafter"/>
</dbReference>
<comment type="subcellular location">
    <subcellularLocation>
        <location evidence="1">Nucleus</location>
    </subcellularLocation>
</comment>
<evidence type="ECO:0008006" key="10">
    <source>
        <dbReference type="Google" id="ProtNLM"/>
    </source>
</evidence>
<dbReference type="PANTHER" id="PTHR21286">
    <property type="entry name" value="NUCLEAR PORE COMPLEX PROTEIN NUP160"/>
    <property type="match status" value="1"/>
</dbReference>
<evidence type="ECO:0000256" key="3">
    <source>
        <dbReference type="ARBA" id="ARBA00023242"/>
    </source>
</evidence>
<evidence type="ECO:0000313" key="9">
    <source>
        <dbReference type="Proteomes" id="UP000002035"/>
    </source>
</evidence>
<evidence type="ECO:0000256" key="2">
    <source>
        <dbReference type="ARBA" id="ARBA00022448"/>
    </source>
</evidence>
<dbReference type="InterPro" id="IPR021717">
    <property type="entry name" value="Nucleoporin_Nup160"/>
</dbReference>